<dbReference type="InterPro" id="IPR001282">
    <property type="entry name" value="G6P_DH"/>
</dbReference>
<dbReference type="InterPro" id="IPR022675">
    <property type="entry name" value="G6P_DH_C"/>
</dbReference>
<keyword evidence="3" id="KW-0521">NADP</keyword>
<dbReference type="GO" id="GO:0004345">
    <property type="term" value="F:glucose-6-phosphate dehydrogenase activity"/>
    <property type="evidence" value="ECO:0007669"/>
    <property type="project" value="InterPro"/>
</dbReference>
<evidence type="ECO:0000256" key="4">
    <source>
        <dbReference type="ARBA" id="ARBA00023002"/>
    </source>
</evidence>
<dbReference type="InterPro" id="IPR022674">
    <property type="entry name" value="G6P_DH_NAD-bd"/>
</dbReference>
<keyword evidence="5" id="KW-0119">Carbohydrate metabolism</keyword>
<dbReference type="Pfam" id="PF02781">
    <property type="entry name" value="G6PD_C"/>
    <property type="match status" value="1"/>
</dbReference>
<evidence type="ECO:0000259" key="6">
    <source>
        <dbReference type="Pfam" id="PF00479"/>
    </source>
</evidence>
<name>X1CAB8_9ZZZZ</name>
<dbReference type="Gene3D" id="3.30.360.10">
    <property type="entry name" value="Dihydrodipicolinate Reductase, domain 2"/>
    <property type="match status" value="1"/>
</dbReference>
<comment type="pathway">
    <text evidence="1">Carbohydrate degradation; pentose phosphate pathway; D-ribulose 5-phosphate from D-glucose 6-phosphate (oxidative stage): step 1/3.</text>
</comment>
<dbReference type="GO" id="GO:0009051">
    <property type="term" value="P:pentose-phosphate shunt, oxidative branch"/>
    <property type="evidence" value="ECO:0007669"/>
    <property type="project" value="TreeGrafter"/>
</dbReference>
<feature type="domain" description="Glucose-6-phosphate dehydrogenase C-terminal" evidence="7">
    <location>
        <begin position="219"/>
        <end position="291"/>
    </location>
</feature>
<dbReference type="PANTHER" id="PTHR23429:SF0">
    <property type="entry name" value="GLUCOSE-6-PHOSPHATE 1-DEHYDROGENASE"/>
    <property type="match status" value="1"/>
</dbReference>
<sequence>LLNKLCPILQYARQTQTNNFCQIKRPGDPCAIVLFGASGDLTSKKLMPALYGLFVNNYLPGSFYIIGCARTELTDDSFRDRIRSSLENSSLNNEGKVDEFLGRLYYHQTKYDDLASYSVLAGRIESLDKENSIPANRLFYLAVPPNLYNNISNMLGSSGLSVENDKKNNWTRIVVEKPFGRDLESAKVLDGSLKQSFKEDQIYRIDHYLAKETVQNILFFRFANTIFEPLWNSQYIEYVDILAAEKIGIEKRAGYYENAGIIRDMFQNHMMQLLSLIAMEPPSKFTSEVIR</sequence>
<evidence type="ECO:0000259" key="7">
    <source>
        <dbReference type="Pfam" id="PF02781"/>
    </source>
</evidence>
<feature type="non-terminal residue" evidence="8">
    <location>
        <position position="291"/>
    </location>
</feature>
<dbReference type="Gene3D" id="3.40.50.720">
    <property type="entry name" value="NAD(P)-binding Rossmann-like Domain"/>
    <property type="match status" value="1"/>
</dbReference>
<evidence type="ECO:0000256" key="1">
    <source>
        <dbReference type="ARBA" id="ARBA00004937"/>
    </source>
</evidence>
<evidence type="ECO:0000313" key="8">
    <source>
        <dbReference type="EMBL" id="GAH05071.1"/>
    </source>
</evidence>
<dbReference type="SUPFAM" id="SSF55347">
    <property type="entry name" value="Glyceraldehyde-3-phosphate dehydrogenase-like, C-terminal domain"/>
    <property type="match status" value="1"/>
</dbReference>
<dbReference type="AlphaFoldDB" id="X1CAB8"/>
<dbReference type="EMBL" id="BART01020652">
    <property type="protein sequence ID" value="GAH05071.1"/>
    <property type="molecule type" value="Genomic_DNA"/>
</dbReference>
<gene>
    <name evidence="8" type="ORF">S01H4_38303</name>
</gene>
<protein>
    <recommendedName>
        <fullName evidence="9">Glucose-6-phosphate dehydrogenase NAD-binding domain-containing protein</fullName>
    </recommendedName>
</protein>
<feature type="domain" description="Glucose-6-phosphate dehydrogenase NAD-binding" evidence="6">
    <location>
        <begin position="33"/>
        <end position="216"/>
    </location>
</feature>
<dbReference type="PANTHER" id="PTHR23429">
    <property type="entry name" value="GLUCOSE-6-PHOSPHATE 1-DEHYDROGENASE G6PD"/>
    <property type="match status" value="1"/>
</dbReference>
<reference evidence="8" key="1">
    <citation type="journal article" date="2014" name="Front. Microbiol.">
        <title>High frequency of phylogenetically diverse reductive dehalogenase-homologous genes in deep subseafloor sedimentary metagenomes.</title>
        <authorList>
            <person name="Kawai M."/>
            <person name="Futagami T."/>
            <person name="Toyoda A."/>
            <person name="Takaki Y."/>
            <person name="Nishi S."/>
            <person name="Hori S."/>
            <person name="Arai W."/>
            <person name="Tsubouchi T."/>
            <person name="Morono Y."/>
            <person name="Uchiyama I."/>
            <person name="Ito T."/>
            <person name="Fujiyama A."/>
            <person name="Inagaki F."/>
            <person name="Takami H."/>
        </authorList>
    </citation>
    <scope>NUCLEOTIDE SEQUENCE</scope>
    <source>
        <strain evidence="8">Expedition CK06-06</strain>
    </source>
</reference>
<evidence type="ECO:0000256" key="3">
    <source>
        <dbReference type="ARBA" id="ARBA00022857"/>
    </source>
</evidence>
<evidence type="ECO:0000256" key="5">
    <source>
        <dbReference type="ARBA" id="ARBA00023277"/>
    </source>
</evidence>
<evidence type="ECO:0000256" key="2">
    <source>
        <dbReference type="ARBA" id="ARBA00022526"/>
    </source>
</evidence>
<dbReference type="GO" id="GO:0006006">
    <property type="term" value="P:glucose metabolic process"/>
    <property type="evidence" value="ECO:0007669"/>
    <property type="project" value="UniProtKB-KW"/>
</dbReference>
<keyword evidence="4" id="KW-0560">Oxidoreductase</keyword>
<feature type="non-terminal residue" evidence="8">
    <location>
        <position position="1"/>
    </location>
</feature>
<evidence type="ECO:0008006" key="9">
    <source>
        <dbReference type="Google" id="ProtNLM"/>
    </source>
</evidence>
<dbReference type="SUPFAM" id="SSF51735">
    <property type="entry name" value="NAD(P)-binding Rossmann-fold domains"/>
    <property type="match status" value="1"/>
</dbReference>
<dbReference type="GO" id="GO:0050661">
    <property type="term" value="F:NADP binding"/>
    <property type="evidence" value="ECO:0007669"/>
    <property type="project" value="InterPro"/>
</dbReference>
<dbReference type="InterPro" id="IPR036291">
    <property type="entry name" value="NAD(P)-bd_dom_sf"/>
</dbReference>
<proteinExistence type="predicted"/>
<dbReference type="Pfam" id="PF00479">
    <property type="entry name" value="G6PD_N"/>
    <property type="match status" value="1"/>
</dbReference>
<keyword evidence="2" id="KW-0313">Glucose metabolism</keyword>
<accession>X1CAB8</accession>
<comment type="caution">
    <text evidence="8">The sequence shown here is derived from an EMBL/GenBank/DDBJ whole genome shotgun (WGS) entry which is preliminary data.</text>
</comment>
<dbReference type="GO" id="GO:0005829">
    <property type="term" value="C:cytosol"/>
    <property type="evidence" value="ECO:0007669"/>
    <property type="project" value="TreeGrafter"/>
</dbReference>
<dbReference type="PRINTS" id="PR00079">
    <property type="entry name" value="G6PDHDRGNASE"/>
</dbReference>
<organism evidence="8">
    <name type="scientific">marine sediment metagenome</name>
    <dbReference type="NCBI Taxonomy" id="412755"/>
    <lineage>
        <taxon>unclassified sequences</taxon>
        <taxon>metagenomes</taxon>
        <taxon>ecological metagenomes</taxon>
    </lineage>
</organism>